<evidence type="ECO:0000256" key="1">
    <source>
        <dbReference type="SAM" id="MobiDB-lite"/>
    </source>
</evidence>
<keyword evidence="3" id="KW-1185">Reference proteome</keyword>
<reference evidence="2" key="1">
    <citation type="submission" date="2021-01" db="EMBL/GenBank/DDBJ databases">
        <title>Adiantum capillus-veneris genome.</title>
        <authorList>
            <person name="Fang Y."/>
            <person name="Liao Q."/>
        </authorList>
    </citation>
    <scope>NUCLEOTIDE SEQUENCE</scope>
    <source>
        <strain evidence="2">H3</strain>
        <tissue evidence="2">Leaf</tissue>
    </source>
</reference>
<dbReference type="Proteomes" id="UP000886520">
    <property type="component" value="Chromosome 22"/>
</dbReference>
<accession>A0A9D4Z651</accession>
<organism evidence="2 3">
    <name type="scientific">Adiantum capillus-veneris</name>
    <name type="common">Maidenhair fern</name>
    <dbReference type="NCBI Taxonomy" id="13818"/>
    <lineage>
        <taxon>Eukaryota</taxon>
        <taxon>Viridiplantae</taxon>
        <taxon>Streptophyta</taxon>
        <taxon>Embryophyta</taxon>
        <taxon>Tracheophyta</taxon>
        <taxon>Polypodiopsida</taxon>
        <taxon>Polypodiidae</taxon>
        <taxon>Polypodiales</taxon>
        <taxon>Pteridineae</taxon>
        <taxon>Pteridaceae</taxon>
        <taxon>Vittarioideae</taxon>
        <taxon>Adiantum</taxon>
    </lineage>
</organism>
<protein>
    <submittedName>
        <fullName evidence="2">Uncharacterized protein</fullName>
    </submittedName>
</protein>
<evidence type="ECO:0000313" key="3">
    <source>
        <dbReference type="Proteomes" id="UP000886520"/>
    </source>
</evidence>
<sequence>MWLKRWSTTSPQEEHALLKMQPKQERGIVNSRHFVENNYSSSQSSLEYSHQFDVRPAKRACYGQRFGLHSKPCQGIPGLGSIGIGRQSQQQIDATSHFMKRFLAPSGAAMAVMGKTARKAHGTHPQRRGLFSAWPAISSENKALKGQVKAGKEFLTRHTSRKEFLHSSVKPSSTQVDA</sequence>
<evidence type="ECO:0000313" key="2">
    <source>
        <dbReference type="EMBL" id="KAI5062754.1"/>
    </source>
</evidence>
<name>A0A9D4Z651_ADICA</name>
<dbReference type="EMBL" id="JABFUD020000022">
    <property type="protein sequence ID" value="KAI5062754.1"/>
    <property type="molecule type" value="Genomic_DNA"/>
</dbReference>
<proteinExistence type="predicted"/>
<gene>
    <name evidence="2" type="ORF">GOP47_0023293</name>
</gene>
<dbReference type="AlphaFoldDB" id="A0A9D4Z651"/>
<feature type="compositionally biased region" description="Polar residues" evidence="1">
    <location>
        <begin position="169"/>
        <end position="178"/>
    </location>
</feature>
<comment type="caution">
    <text evidence="2">The sequence shown here is derived from an EMBL/GenBank/DDBJ whole genome shotgun (WGS) entry which is preliminary data.</text>
</comment>
<feature type="region of interest" description="Disordered" evidence="1">
    <location>
        <begin position="157"/>
        <end position="178"/>
    </location>
</feature>